<dbReference type="Gene3D" id="3.40.50.300">
    <property type="entry name" value="P-loop containing nucleotide triphosphate hydrolases"/>
    <property type="match status" value="1"/>
</dbReference>
<sequence length="270" mass="29712">MIASTGRTATTFLARALDSLSGVAACHEGYRGSDKDSEPLLPLVNLENRQAYLSAEAAERVVSAKRSPTVIAEKMAQAGCETLVDVAYYNPTIADALLKAHPEMRMVAIIRELEPFVRSSTAMSGEDLLPVGWPDPGKQLSPRERFIEMGRIRPAKGTPEDAAWNDWSAIKRNIWLWRETNDLLLKARSAFGARVLVLPFEELKAGPEAYLARIARHFGIDAAGIPAAIAGAENHKNRKSTGYQIGPMAEWTDDEKTYAREAQEMIGMMI</sequence>
<dbReference type="STRING" id="361183.AMC99_02189"/>
<keyword evidence="2" id="KW-1185">Reference proteome</keyword>
<dbReference type="Proteomes" id="UP000057938">
    <property type="component" value="Chromosome"/>
</dbReference>
<accession>A0A0M4MIB9</accession>
<dbReference type="KEGG" id="aep:AMC99_02189"/>
<name>A0A0M4MIB9_9SPHN</name>
<dbReference type="EMBL" id="CP012669">
    <property type="protein sequence ID" value="ALE17468.1"/>
    <property type="molecule type" value="Genomic_DNA"/>
</dbReference>
<organism evidence="1 2">
    <name type="scientific">Altererythrobacter epoxidivorans</name>
    <dbReference type="NCBI Taxonomy" id="361183"/>
    <lineage>
        <taxon>Bacteria</taxon>
        <taxon>Pseudomonadati</taxon>
        <taxon>Pseudomonadota</taxon>
        <taxon>Alphaproteobacteria</taxon>
        <taxon>Sphingomonadales</taxon>
        <taxon>Erythrobacteraceae</taxon>
        <taxon>Altererythrobacter</taxon>
    </lineage>
</organism>
<protein>
    <recommendedName>
        <fullName evidence="3">Sulfotransferase domain-containing protein</fullName>
    </recommendedName>
</protein>
<evidence type="ECO:0000313" key="1">
    <source>
        <dbReference type="EMBL" id="ALE17468.1"/>
    </source>
</evidence>
<dbReference type="InterPro" id="IPR027417">
    <property type="entry name" value="P-loop_NTPase"/>
</dbReference>
<reference evidence="1 2" key="1">
    <citation type="submission" date="2015-09" db="EMBL/GenBank/DDBJ databases">
        <title>Complete genome sequence of a benzo[a]pyrene-degrading bacterium Altererythrobacter epoxidivorans CGMCC 1.7731T.</title>
        <authorList>
            <person name="Li Z."/>
            <person name="Cheng H."/>
            <person name="Huo Y."/>
            <person name="Xu X."/>
        </authorList>
    </citation>
    <scope>NUCLEOTIDE SEQUENCE [LARGE SCALE GENOMIC DNA]</scope>
    <source>
        <strain evidence="1 2">CGMCC 1.7731</strain>
    </source>
</reference>
<dbReference type="PATRIC" id="fig|361183.4.peg.2149"/>
<evidence type="ECO:0000313" key="2">
    <source>
        <dbReference type="Proteomes" id="UP000057938"/>
    </source>
</evidence>
<evidence type="ECO:0008006" key="3">
    <source>
        <dbReference type="Google" id="ProtNLM"/>
    </source>
</evidence>
<proteinExistence type="predicted"/>
<gene>
    <name evidence="1" type="ORF">AMC99_02189</name>
</gene>
<dbReference type="AlphaFoldDB" id="A0A0M4MIB9"/>
<dbReference type="SUPFAM" id="SSF52540">
    <property type="entry name" value="P-loop containing nucleoside triphosphate hydrolases"/>
    <property type="match status" value="1"/>
</dbReference>